<dbReference type="Pfam" id="PF11927">
    <property type="entry name" value="HODM_asu-like"/>
    <property type="match status" value="1"/>
</dbReference>
<keyword evidence="2" id="KW-1185">Reference proteome</keyword>
<protein>
    <submittedName>
        <fullName evidence="1">DUF3445 domain-containing protein</fullName>
    </submittedName>
</protein>
<organism evidence="1 2">
    <name type="scientific">Pseudahrensia aquimaris</name>
    <dbReference type="NCBI Taxonomy" id="744461"/>
    <lineage>
        <taxon>Bacteria</taxon>
        <taxon>Pseudomonadati</taxon>
        <taxon>Pseudomonadota</taxon>
        <taxon>Alphaproteobacteria</taxon>
        <taxon>Hyphomicrobiales</taxon>
        <taxon>Ahrensiaceae</taxon>
        <taxon>Pseudahrensia</taxon>
    </lineage>
</organism>
<comment type="caution">
    <text evidence="1">The sequence shown here is derived from an EMBL/GenBank/DDBJ whole genome shotgun (WGS) entry which is preliminary data.</text>
</comment>
<reference evidence="2" key="1">
    <citation type="journal article" date="2019" name="Int. J. Syst. Evol. Microbiol.">
        <title>The Global Catalogue of Microorganisms (GCM) 10K type strain sequencing project: providing services to taxonomists for standard genome sequencing and annotation.</title>
        <authorList>
            <consortium name="The Broad Institute Genomics Platform"/>
            <consortium name="The Broad Institute Genome Sequencing Center for Infectious Disease"/>
            <person name="Wu L."/>
            <person name="Ma J."/>
        </authorList>
    </citation>
    <scope>NUCLEOTIDE SEQUENCE [LARGE SCALE GENOMIC DNA]</scope>
    <source>
        <strain evidence="2">CCUG 60023</strain>
    </source>
</reference>
<gene>
    <name evidence="1" type="ORF">ACFQ14_14820</name>
</gene>
<sequence length="280" mass="31295">MQFQPFTTAPSAFGIGLKPLTPGHALHQDGEAERYRAEKIALYRSIPNEVVRAQDDTLEAQQEIKELVAALTSPYANQETLEAEFSALGPMAVAALGIQDDLILMRRSDDGWRLAAASLCFPSSWNLSEKFGHPLEVIHQPVPHMAGKTGERIRRIFDMLRPEQPLWRENWAIEGDDELRHERKLNQRGAAYKADKLAGTVHIRCEYQTLHKLPLSDDVLFTVKILVRSVSQLAATPNGRAYLQHLVRNVDELSEEGLAYKGLAGNRERLKTVLAEAIGA</sequence>
<dbReference type="Proteomes" id="UP001597101">
    <property type="component" value="Unassembled WGS sequence"/>
</dbReference>
<evidence type="ECO:0000313" key="1">
    <source>
        <dbReference type="EMBL" id="MFD0917673.1"/>
    </source>
</evidence>
<dbReference type="InterPro" id="IPR021848">
    <property type="entry name" value="HODM_asu-like"/>
</dbReference>
<dbReference type="RefSeq" id="WP_377213528.1">
    <property type="nucleotide sequence ID" value="NZ_JBHTJV010000025.1"/>
</dbReference>
<accession>A0ABW3FJG4</accession>
<evidence type="ECO:0000313" key="2">
    <source>
        <dbReference type="Proteomes" id="UP001597101"/>
    </source>
</evidence>
<proteinExistence type="predicted"/>
<dbReference type="EMBL" id="JBHTJV010000025">
    <property type="protein sequence ID" value="MFD0917673.1"/>
    <property type="molecule type" value="Genomic_DNA"/>
</dbReference>
<name>A0ABW3FJG4_9HYPH</name>